<comment type="similarity">
    <text evidence="2">Belongs to the ARF family.</text>
</comment>
<dbReference type="Pfam" id="PF06507">
    <property type="entry name" value="ARF_AD"/>
    <property type="match status" value="1"/>
</dbReference>
<evidence type="ECO:0000313" key="10">
    <source>
        <dbReference type="EMBL" id="OTG24583.1"/>
    </source>
</evidence>
<dbReference type="Proteomes" id="UP000215914">
    <property type="component" value="Chromosome 5"/>
</dbReference>
<dbReference type="EMBL" id="CM007894">
    <property type="protein sequence ID" value="OTG24583.1"/>
    <property type="molecule type" value="Genomic_DNA"/>
</dbReference>
<evidence type="ECO:0000256" key="4">
    <source>
        <dbReference type="ARBA" id="ARBA00023125"/>
    </source>
</evidence>
<evidence type="ECO:0000256" key="2">
    <source>
        <dbReference type="ARBA" id="ARBA00007853"/>
    </source>
</evidence>
<dbReference type="GO" id="GO:0003677">
    <property type="term" value="F:DNA binding"/>
    <property type="evidence" value="ECO:0007669"/>
    <property type="project" value="UniProtKB-KW"/>
</dbReference>
<dbReference type="PANTHER" id="PTHR31384:SF150">
    <property type="entry name" value="AUXIN RESPONSE FACTOR 6"/>
    <property type="match status" value="1"/>
</dbReference>
<proteinExistence type="inferred from homology"/>
<evidence type="ECO:0000313" key="11">
    <source>
        <dbReference type="Proteomes" id="UP000215914"/>
    </source>
</evidence>
<organism evidence="10 11">
    <name type="scientific">Helianthus annuus</name>
    <name type="common">Common sunflower</name>
    <dbReference type="NCBI Taxonomy" id="4232"/>
    <lineage>
        <taxon>Eukaryota</taxon>
        <taxon>Viridiplantae</taxon>
        <taxon>Streptophyta</taxon>
        <taxon>Embryophyta</taxon>
        <taxon>Tracheophyta</taxon>
        <taxon>Spermatophyta</taxon>
        <taxon>Magnoliopsida</taxon>
        <taxon>eudicotyledons</taxon>
        <taxon>Gunneridae</taxon>
        <taxon>Pentapetalae</taxon>
        <taxon>asterids</taxon>
        <taxon>campanulids</taxon>
        <taxon>Asterales</taxon>
        <taxon>Asteraceae</taxon>
        <taxon>Asteroideae</taxon>
        <taxon>Heliantheae alliance</taxon>
        <taxon>Heliantheae</taxon>
        <taxon>Helianthus</taxon>
    </lineage>
</organism>
<dbReference type="InterPro" id="IPR044835">
    <property type="entry name" value="ARF_plant"/>
</dbReference>
<evidence type="ECO:0000256" key="5">
    <source>
        <dbReference type="ARBA" id="ARBA00023163"/>
    </source>
</evidence>
<dbReference type="InParanoid" id="A0A251UNJ1"/>
<gene>
    <name evidence="10" type="ORF">HannXRQ_Chr05g0138311</name>
    <name evidence="9" type="ORF">HanXRQr2_Chr05g0207591</name>
</gene>
<dbReference type="GO" id="GO:0005634">
    <property type="term" value="C:nucleus"/>
    <property type="evidence" value="ECO:0007669"/>
    <property type="project" value="UniProtKB-SubCell"/>
</dbReference>
<evidence type="ECO:0000259" key="8">
    <source>
        <dbReference type="Pfam" id="PF06507"/>
    </source>
</evidence>
<reference evidence="9" key="3">
    <citation type="submission" date="2020-06" db="EMBL/GenBank/DDBJ databases">
        <title>Helianthus annuus Genome sequencing and assembly Release 2.</title>
        <authorList>
            <person name="Gouzy J."/>
            <person name="Langlade N."/>
            <person name="Munos S."/>
        </authorList>
    </citation>
    <scope>NUCLEOTIDE SEQUENCE</scope>
    <source>
        <tissue evidence="9">Leaves</tissue>
    </source>
</reference>
<reference evidence="10" key="2">
    <citation type="submission" date="2017-02" db="EMBL/GenBank/DDBJ databases">
        <title>Sunflower complete genome.</title>
        <authorList>
            <person name="Langlade N."/>
            <person name="Munos S."/>
        </authorList>
    </citation>
    <scope>NUCLEOTIDE SEQUENCE [LARGE SCALE GENOMIC DNA]</scope>
    <source>
        <tissue evidence="10">Leaves</tissue>
    </source>
</reference>
<feature type="domain" description="Auxin response factor" evidence="8">
    <location>
        <begin position="38"/>
        <end position="79"/>
    </location>
</feature>
<keyword evidence="11" id="KW-1185">Reference proteome</keyword>
<dbReference type="AlphaFoldDB" id="A0A251UNJ1"/>
<keyword evidence="6" id="KW-0539">Nucleus</keyword>
<keyword evidence="4" id="KW-0238">DNA-binding</keyword>
<dbReference type="GO" id="GO:0006355">
    <property type="term" value="P:regulation of DNA-templated transcription"/>
    <property type="evidence" value="ECO:0007669"/>
    <property type="project" value="InterPro"/>
</dbReference>
<evidence type="ECO:0000256" key="3">
    <source>
        <dbReference type="ARBA" id="ARBA00023015"/>
    </source>
</evidence>
<dbReference type="GO" id="GO:0009734">
    <property type="term" value="P:auxin-activated signaling pathway"/>
    <property type="evidence" value="ECO:0007669"/>
    <property type="project" value="UniProtKB-KW"/>
</dbReference>
<evidence type="ECO:0000256" key="6">
    <source>
        <dbReference type="ARBA" id="ARBA00023242"/>
    </source>
</evidence>
<dbReference type="Gramene" id="mRNA:HanXRQr2_Chr05g0207591">
    <property type="protein sequence ID" value="mRNA:HanXRQr2_Chr05g0207591"/>
    <property type="gene ID" value="HanXRQr2_Chr05g0207591"/>
</dbReference>
<accession>A0A251UNJ1</accession>
<protein>
    <recommendedName>
        <fullName evidence="8">Auxin response factor domain-containing protein</fullName>
    </recommendedName>
</protein>
<name>A0A251UNJ1_HELAN</name>
<dbReference type="Gene3D" id="2.30.30.1040">
    <property type="match status" value="1"/>
</dbReference>
<keyword evidence="5" id="KW-0804">Transcription</keyword>
<dbReference type="InterPro" id="IPR010525">
    <property type="entry name" value="ARF_dom"/>
</dbReference>
<dbReference type="PANTHER" id="PTHR31384">
    <property type="entry name" value="AUXIN RESPONSE FACTOR 4-RELATED"/>
    <property type="match status" value="1"/>
</dbReference>
<keyword evidence="7" id="KW-0927">Auxin signaling pathway</keyword>
<reference evidence="9 11" key="1">
    <citation type="journal article" date="2017" name="Nature">
        <title>The sunflower genome provides insights into oil metabolism, flowering and Asterid evolution.</title>
        <authorList>
            <person name="Badouin H."/>
            <person name="Gouzy J."/>
            <person name="Grassa C.J."/>
            <person name="Murat F."/>
            <person name="Staton S.E."/>
            <person name="Cottret L."/>
            <person name="Lelandais-Briere C."/>
            <person name="Owens G.L."/>
            <person name="Carrere S."/>
            <person name="Mayjonade B."/>
            <person name="Legrand L."/>
            <person name="Gill N."/>
            <person name="Kane N.C."/>
            <person name="Bowers J.E."/>
            <person name="Hubner S."/>
            <person name="Bellec A."/>
            <person name="Berard A."/>
            <person name="Berges H."/>
            <person name="Blanchet N."/>
            <person name="Boniface M.C."/>
            <person name="Brunel D."/>
            <person name="Catrice O."/>
            <person name="Chaidir N."/>
            <person name="Claudel C."/>
            <person name="Donnadieu C."/>
            <person name="Faraut T."/>
            <person name="Fievet G."/>
            <person name="Helmstetter N."/>
            <person name="King M."/>
            <person name="Knapp S.J."/>
            <person name="Lai Z."/>
            <person name="Le Paslier M.C."/>
            <person name="Lippi Y."/>
            <person name="Lorenzon L."/>
            <person name="Mandel J.R."/>
            <person name="Marage G."/>
            <person name="Marchand G."/>
            <person name="Marquand E."/>
            <person name="Bret-Mestries E."/>
            <person name="Morien E."/>
            <person name="Nambeesan S."/>
            <person name="Nguyen T."/>
            <person name="Pegot-Espagnet P."/>
            <person name="Pouilly N."/>
            <person name="Raftis F."/>
            <person name="Sallet E."/>
            <person name="Schiex T."/>
            <person name="Thomas J."/>
            <person name="Vandecasteele C."/>
            <person name="Vares D."/>
            <person name="Vear F."/>
            <person name="Vautrin S."/>
            <person name="Crespi M."/>
            <person name="Mangin B."/>
            <person name="Burke J.M."/>
            <person name="Salse J."/>
            <person name="Munos S."/>
            <person name="Vincourt P."/>
            <person name="Rieseberg L.H."/>
            <person name="Langlade N.B."/>
        </authorList>
    </citation>
    <scope>NUCLEOTIDE SEQUENCE [LARGE SCALE GENOMIC DNA]</scope>
    <source>
        <strain evidence="11">cv. SF193</strain>
        <tissue evidence="9">Leaves</tissue>
    </source>
</reference>
<dbReference type="STRING" id="4232.A0A251UNJ1"/>
<dbReference type="FunFam" id="2.30.30.1040:FF:000001">
    <property type="entry name" value="Auxin response factor"/>
    <property type="match status" value="1"/>
</dbReference>
<evidence type="ECO:0000256" key="7">
    <source>
        <dbReference type="ARBA" id="ARBA00023294"/>
    </source>
</evidence>
<comment type="subcellular location">
    <subcellularLocation>
        <location evidence="1">Nucleus</location>
    </subcellularLocation>
</comment>
<sequence length="170" mass="20057">MRFESSVRSSPQIFPRHIYPPWEQACRQLIQIHVNNNGIGDLDPACWPNSHWRSVKVSWDESTAGERQPRVSLWEIEPLTTFPMYPSFFPLRLKRPWYPGPSSFQVARIQRLASTRLVNIFSRRNHFGNLHVMVIANSMFFQTLYFNIIRKSGLCFSVHDYVRVSFSFFC</sequence>
<evidence type="ECO:0000313" key="9">
    <source>
        <dbReference type="EMBL" id="KAF5805293.1"/>
    </source>
</evidence>
<keyword evidence="3" id="KW-0805">Transcription regulation</keyword>
<evidence type="ECO:0000256" key="1">
    <source>
        <dbReference type="ARBA" id="ARBA00004123"/>
    </source>
</evidence>
<dbReference type="EMBL" id="MNCJ02000320">
    <property type="protein sequence ID" value="KAF5805293.1"/>
    <property type="molecule type" value="Genomic_DNA"/>
</dbReference>